<gene>
    <name evidence="2" type="ORF">B0H17DRAFT_1197889</name>
</gene>
<evidence type="ECO:0000313" key="3">
    <source>
        <dbReference type="Proteomes" id="UP001221757"/>
    </source>
</evidence>
<accession>A0AAD7GLN6</accession>
<proteinExistence type="predicted"/>
<evidence type="ECO:0000256" key="1">
    <source>
        <dbReference type="SAM" id="Phobius"/>
    </source>
</evidence>
<keyword evidence="3" id="KW-1185">Reference proteome</keyword>
<protein>
    <submittedName>
        <fullName evidence="2">Uncharacterized protein</fullName>
    </submittedName>
</protein>
<keyword evidence="1" id="KW-0472">Membrane</keyword>
<dbReference type="AlphaFoldDB" id="A0AAD7GLN6"/>
<dbReference type="EMBL" id="JARKIE010000033">
    <property type="protein sequence ID" value="KAJ7696783.1"/>
    <property type="molecule type" value="Genomic_DNA"/>
</dbReference>
<keyword evidence="1" id="KW-0812">Transmembrane</keyword>
<reference evidence="2" key="1">
    <citation type="submission" date="2023-03" db="EMBL/GenBank/DDBJ databases">
        <title>Massive genome expansion in bonnet fungi (Mycena s.s.) driven by repeated elements and novel gene families across ecological guilds.</title>
        <authorList>
            <consortium name="Lawrence Berkeley National Laboratory"/>
            <person name="Harder C.B."/>
            <person name="Miyauchi S."/>
            <person name="Viragh M."/>
            <person name="Kuo A."/>
            <person name="Thoen E."/>
            <person name="Andreopoulos B."/>
            <person name="Lu D."/>
            <person name="Skrede I."/>
            <person name="Drula E."/>
            <person name="Henrissat B."/>
            <person name="Morin E."/>
            <person name="Kohler A."/>
            <person name="Barry K."/>
            <person name="LaButti K."/>
            <person name="Morin E."/>
            <person name="Salamov A."/>
            <person name="Lipzen A."/>
            <person name="Mereny Z."/>
            <person name="Hegedus B."/>
            <person name="Baldrian P."/>
            <person name="Stursova M."/>
            <person name="Weitz H."/>
            <person name="Taylor A."/>
            <person name="Grigoriev I.V."/>
            <person name="Nagy L.G."/>
            <person name="Martin F."/>
            <person name="Kauserud H."/>
        </authorList>
    </citation>
    <scope>NUCLEOTIDE SEQUENCE</scope>
    <source>
        <strain evidence="2">CBHHK067</strain>
    </source>
</reference>
<organism evidence="2 3">
    <name type="scientific">Mycena rosella</name>
    <name type="common">Pink bonnet</name>
    <name type="synonym">Agaricus rosellus</name>
    <dbReference type="NCBI Taxonomy" id="1033263"/>
    <lineage>
        <taxon>Eukaryota</taxon>
        <taxon>Fungi</taxon>
        <taxon>Dikarya</taxon>
        <taxon>Basidiomycota</taxon>
        <taxon>Agaricomycotina</taxon>
        <taxon>Agaricomycetes</taxon>
        <taxon>Agaricomycetidae</taxon>
        <taxon>Agaricales</taxon>
        <taxon>Marasmiineae</taxon>
        <taxon>Mycenaceae</taxon>
        <taxon>Mycena</taxon>
    </lineage>
</organism>
<dbReference type="Proteomes" id="UP001221757">
    <property type="component" value="Unassembled WGS sequence"/>
</dbReference>
<name>A0AAD7GLN6_MYCRO</name>
<comment type="caution">
    <text evidence="2">The sequence shown here is derived from an EMBL/GenBank/DDBJ whole genome shotgun (WGS) entry which is preliminary data.</text>
</comment>
<sequence>MPSVEAGTLPLYSLPFWNPIAGKCLCMSSTCVFTDDSRPIGTVLALNLFPAEQREPDGHAHGQGGRRQSYVPFKGRGAWCPQRVWAATLVGALGALAGIVGCLQVRRVRLWPDY</sequence>
<keyword evidence="1" id="KW-1133">Transmembrane helix</keyword>
<evidence type="ECO:0000313" key="2">
    <source>
        <dbReference type="EMBL" id="KAJ7696783.1"/>
    </source>
</evidence>
<feature type="transmembrane region" description="Helical" evidence="1">
    <location>
        <begin position="84"/>
        <end position="105"/>
    </location>
</feature>